<keyword evidence="6" id="KW-1133">Transmembrane helix</keyword>
<comment type="caution">
    <text evidence="7">The sequence shown here is derived from an EMBL/GenBank/DDBJ whole genome shotgun (WGS) entry which is preliminary data.</text>
</comment>
<feature type="transmembrane region" description="Helical" evidence="6">
    <location>
        <begin position="20"/>
        <end position="42"/>
    </location>
</feature>
<reference evidence="8" key="1">
    <citation type="journal article" date="2019" name="Int. J. Syst. Evol. Microbiol.">
        <title>The Global Catalogue of Microorganisms (GCM) 10K type strain sequencing project: providing services to taxonomists for standard genome sequencing and annotation.</title>
        <authorList>
            <consortium name="The Broad Institute Genomics Platform"/>
            <consortium name="The Broad Institute Genome Sequencing Center for Infectious Disease"/>
            <person name="Wu L."/>
            <person name="Ma J."/>
        </authorList>
    </citation>
    <scope>NUCLEOTIDE SEQUENCE [LARGE SCALE GENOMIC DNA]</scope>
    <source>
        <strain evidence="8">NBRC 113072</strain>
    </source>
</reference>
<dbReference type="InterPro" id="IPR050222">
    <property type="entry name" value="MATE_MdtK"/>
</dbReference>
<feature type="transmembrane region" description="Helical" evidence="6">
    <location>
        <begin position="91"/>
        <end position="114"/>
    </location>
</feature>
<evidence type="ECO:0000256" key="5">
    <source>
        <dbReference type="ARBA" id="ARBA00031636"/>
    </source>
</evidence>
<comment type="similarity">
    <text evidence="2">Belongs to the multi antimicrobial extrusion (MATE) (TC 2.A.66.1) family.</text>
</comment>
<gene>
    <name evidence="7" type="ORF">GCM10025883_35210</name>
</gene>
<feature type="transmembrane region" description="Helical" evidence="6">
    <location>
        <begin position="364"/>
        <end position="385"/>
    </location>
</feature>
<evidence type="ECO:0000256" key="1">
    <source>
        <dbReference type="ARBA" id="ARBA00003408"/>
    </source>
</evidence>
<evidence type="ECO:0000256" key="6">
    <source>
        <dbReference type="SAM" id="Phobius"/>
    </source>
</evidence>
<evidence type="ECO:0000256" key="4">
    <source>
        <dbReference type="ARBA" id="ARBA00022448"/>
    </source>
</evidence>
<evidence type="ECO:0000256" key="2">
    <source>
        <dbReference type="ARBA" id="ARBA00010199"/>
    </source>
</evidence>
<name>A0ABQ6IWN6_9MICO</name>
<dbReference type="Pfam" id="PF01554">
    <property type="entry name" value="MatE"/>
    <property type="match status" value="2"/>
</dbReference>
<proteinExistence type="inferred from homology"/>
<feature type="transmembrane region" description="Helical" evidence="6">
    <location>
        <begin position="291"/>
        <end position="308"/>
    </location>
</feature>
<sequence length="420" mass="42225">MTTTATRPAEIRRELRRIAVPIIGSSLVAIFVSTNDALLLAGVSARTLASVVASSTVLFVVTMLVSGVGLPAQVLAGRALGRGDPRRAGAAAEAALSLGLWVAVPLGVVVALAAHPLLAAVGGTAIDAGFAASYLRLTVLAVPVTAVAAALRGRLAGLGTTRMLLVSALVGAAVDIGASLALRALIGPLGVGMGTVLGQCASAAVLLRAVLRPHDPTAAPDTAAAVPPPSPRCVFSRPGPLHREVLSLGWPEAVLATASAGAGVVVTFLLSTSPPDHLAASRFLEITTGNVLWTVMMGFGAAATTLLARAVGAGDRAAFGAVIRQTLTVTLLAAVVGLLVVPFVVPPLIGVLSTSAIADLARGVVWLAAAQGLLMAVVVVNNAVLRSLKDTRTPMVASLVAEYVVFLPSDCCSSDTCRST</sequence>
<dbReference type="PANTHER" id="PTHR43298">
    <property type="entry name" value="MULTIDRUG RESISTANCE PROTEIN NORM-RELATED"/>
    <property type="match status" value="1"/>
</dbReference>
<organism evidence="7 8">
    <name type="scientific">Mobilicoccus caccae</name>
    <dbReference type="NCBI Taxonomy" id="1859295"/>
    <lineage>
        <taxon>Bacteria</taxon>
        <taxon>Bacillati</taxon>
        <taxon>Actinomycetota</taxon>
        <taxon>Actinomycetes</taxon>
        <taxon>Micrococcales</taxon>
        <taxon>Dermatophilaceae</taxon>
        <taxon>Mobilicoccus</taxon>
    </lineage>
</organism>
<feature type="transmembrane region" description="Helical" evidence="6">
    <location>
        <begin position="48"/>
        <end position="70"/>
    </location>
</feature>
<keyword evidence="4" id="KW-0813">Transport</keyword>
<dbReference type="RefSeq" id="WP_284305020.1">
    <property type="nucleotide sequence ID" value="NZ_BSUO01000001.1"/>
</dbReference>
<feature type="transmembrane region" description="Helical" evidence="6">
    <location>
        <begin position="134"/>
        <end position="151"/>
    </location>
</feature>
<keyword evidence="8" id="KW-1185">Reference proteome</keyword>
<protein>
    <recommendedName>
        <fullName evidence="3">Probable multidrug resistance protein NorM</fullName>
    </recommendedName>
    <alternativeName>
        <fullName evidence="5">Multidrug-efflux transporter</fullName>
    </alternativeName>
</protein>
<dbReference type="InterPro" id="IPR002528">
    <property type="entry name" value="MATE_fam"/>
</dbReference>
<keyword evidence="6" id="KW-0472">Membrane</keyword>
<comment type="function">
    <text evidence="1">Multidrug efflux pump.</text>
</comment>
<evidence type="ECO:0000313" key="8">
    <source>
        <dbReference type="Proteomes" id="UP001157126"/>
    </source>
</evidence>
<accession>A0ABQ6IWN6</accession>
<dbReference type="EMBL" id="BSUO01000001">
    <property type="protein sequence ID" value="GMA41476.1"/>
    <property type="molecule type" value="Genomic_DNA"/>
</dbReference>
<evidence type="ECO:0000313" key="7">
    <source>
        <dbReference type="EMBL" id="GMA41476.1"/>
    </source>
</evidence>
<feature type="transmembrane region" description="Helical" evidence="6">
    <location>
        <begin position="163"/>
        <end position="186"/>
    </location>
</feature>
<keyword evidence="6" id="KW-0812">Transmembrane</keyword>
<evidence type="ECO:0000256" key="3">
    <source>
        <dbReference type="ARBA" id="ARBA00020268"/>
    </source>
</evidence>
<feature type="transmembrane region" description="Helical" evidence="6">
    <location>
        <begin position="329"/>
        <end position="352"/>
    </location>
</feature>
<dbReference type="PANTHER" id="PTHR43298:SF2">
    <property type="entry name" value="FMN_FAD EXPORTER YEEO-RELATED"/>
    <property type="match status" value="1"/>
</dbReference>
<dbReference type="Proteomes" id="UP001157126">
    <property type="component" value="Unassembled WGS sequence"/>
</dbReference>